<dbReference type="RefSeq" id="WP_016481499.1">
    <property type="nucleotide sequence ID" value="NC_021487.1"/>
</dbReference>
<name>S0ESN4_CHTCT</name>
<sequence length="156" mass="17935">MSTSSLRLAIAVPLWRGSRTVFLTSHASHFHVVLENISQDPIRIWSEACSWGYEALSFEMQTPHGMVPIKRKSINWKQNTPDYILLNPTELQIFDIYFASEEWQRFPLPSAQHSLTLMLRAVYTVSSDPLSKRFNVWSGRLTSNTLPLLFVNHLSS</sequence>
<proteinExistence type="predicted"/>
<dbReference type="HOGENOM" id="CLU_1683453_0_0_0"/>
<evidence type="ECO:0000313" key="2">
    <source>
        <dbReference type="Proteomes" id="UP000014227"/>
    </source>
</evidence>
<organism evidence="1 2">
    <name type="scientific">Chthonomonas calidirosea (strain DSM 23976 / ICMP 18418 / T49)</name>
    <dbReference type="NCBI Taxonomy" id="1303518"/>
    <lineage>
        <taxon>Bacteria</taxon>
        <taxon>Bacillati</taxon>
        <taxon>Armatimonadota</taxon>
        <taxon>Chthonomonadia</taxon>
        <taxon>Chthonomonadales</taxon>
        <taxon>Chthonomonadaceae</taxon>
        <taxon>Chthonomonas</taxon>
    </lineage>
</organism>
<dbReference type="PATRIC" id="fig|1303518.3.peg.97"/>
<evidence type="ECO:0000313" key="1">
    <source>
        <dbReference type="EMBL" id="CCW33935.1"/>
    </source>
</evidence>
<dbReference type="STRING" id="454171.CP488_01061"/>
<dbReference type="KEGG" id="ccz:CCALI_00096"/>
<dbReference type="EMBL" id="HF951689">
    <property type="protein sequence ID" value="CCW33935.1"/>
    <property type="molecule type" value="Genomic_DNA"/>
</dbReference>
<gene>
    <name evidence="1" type="ORF">CCALI_00096</name>
</gene>
<dbReference type="AlphaFoldDB" id="S0ESN4"/>
<keyword evidence="2" id="KW-1185">Reference proteome</keyword>
<reference evidence="2" key="1">
    <citation type="submission" date="2013-03" db="EMBL/GenBank/DDBJ databases">
        <title>Genome sequence of Chthonomonas calidirosea, the first sequenced genome from the Armatimonadetes phylum (formally candidate division OP10).</title>
        <authorList>
            <person name="Lee K.C.Y."/>
            <person name="Morgan X.C."/>
            <person name="Dunfield P.F."/>
            <person name="Tamas I."/>
            <person name="Houghton K.M."/>
            <person name="Vyssotski M."/>
            <person name="Ryan J.L.J."/>
            <person name="Lagutin K."/>
            <person name="McDonald I.R."/>
            <person name="Stott M.B."/>
        </authorList>
    </citation>
    <scope>NUCLEOTIDE SEQUENCE [LARGE SCALE GENOMIC DNA]</scope>
    <source>
        <strain evidence="2">DSM 23976 / ICMP 18418 / T49</strain>
    </source>
</reference>
<dbReference type="Proteomes" id="UP000014227">
    <property type="component" value="Chromosome I"/>
</dbReference>
<protein>
    <submittedName>
        <fullName evidence="1">Uncharacterized protein</fullName>
    </submittedName>
</protein>
<accession>S0ESN4</accession>
<dbReference type="OrthoDB" id="335676at2"/>
<dbReference type="InParanoid" id="S0ESN4"/>